<gene>
    <name evidence="2" type="ORF">AJ80_10003</name>
</gene>
<dbReference type="Proteomes" id="UP000224634">
    <property type="component" value="Unassembled WGS sequence"/>
</dbReference>
<dbReference type="EMBL" id="PDNA01000477">
    <property type="protein sequence ID" value="PGG95215.1"/>
    <property type="molecule type" value="Genomic_DNA"/>
</dbReference>
<sequence>MTWRTYARKHTGISESSHFADNEFIGRKQTLLAAVLNSRRYVADLLAKDTLSARGIPSRWRNRSNIVRIAQLIRRRDTKNRTNAQRREEQPGRPFNISNPYDQLMLDTTSLQLQSNDNNAQAGGEDDEERMGLEELFREERLGINQPIISDGESMLRPSKRKNKEDSFPLEVPNMKD</sequence>
<evidence type="ECO:0000313" key="2">
    <source>
        <dbReference type="EMBL" id="PGG95215.1"/>
    </source>
</evidence>
<evidence type="ECO:0000256" key="1">
    <source>
        <dbReference type="SAM" id="MobiDB-lite"/>
    </source>
</evidence>
<organism evidence="2 3">
    <name type="scientific">Polytolypa hystricis (strain UAMH7299)</name>
    <dbReference type="NCBI Taxonomy" id="1447883"/>
    <lineage>
        <taxon>Eukaryota</taxon>
        <taxon>Fungi</taxon>
        <taxon>Dikarya</taxon>
        <taxon>Ascomycota</taxon>
        <taxon>Pezizomycotina</taxon>
        <taxon>Eurotiomycetes</taxon>
        <taxon>Eurotiomycetidae</taxon>
        <taxon>Onygenales</taxon>
        <taxon>Onygenales incertae sedis</taxon>
        <taxon>Polytolypa</taxon>
    </lineage>
</organism>
<reference evidence="2 3" key="1">
    <citation type="submission" date="2017-10" db="EMBL/GenBank/DDBJ databases">
        <title>Comparative genomics in systemic dimorphic fungi from Ajellomycetaceae.</title>
        <authorList>
            <person name="Munoz J.F."/>
            <person name="Mcewen J.G."/>
            <person name="Clay O.K."/>
            <person name="Cuomo C.A."/>
        </authorList>
    </citation>
    <scope>NUCLEOTIDE SEQUENCE [LARGE SCALE GENOMIC DNA]</scope>
    <source>
        <strain evidence="2 3">UAMH7299</strain>
    </source>
</reference>
<evidence type="ECO:0000313" key="3">
    <source>
        <dbReference type="Proteomes" id="UP000224634"/>
    </source>
</evidence>
<feature type="region of interest" description="Disordered" evidence="1">
    <location>
        <begin position="77"/>
        <end position="101"/>
    </location>
</feature>
<keyword evidence="3" id="KW-1185">Reference proteome</keyword>
<name>A0A2B7WEV1_POLH7</name>
<protein>
    <submittedName>
        <fullName evidence="2">Uncharacterized protein</fullName>
    </submittedName>
</protein>
<accession>A0A2B7WEV1</accession>
<dbReference type="AlphaFoldDB" id="A0A2B7WEV1"/>
<comment type="caution">
    <text evidence="2">The sequence shown here is derived from an EMBL/GenBank/DDBJ whole genome shotgun (WGS) entry which is preliminary data.</text>
</comment>
<feature type="region of interest" description="Disordered" evidence="1">
    <location>
        <begin position="144"/>
        <end position="177"/>
    </location>
</feature>
<dbReference type="OrthoDB" id="4526548at2759"/>
<proteinExistence type="predicted"/>